<dbReference type="AlphaFoldDB" id="A0A852THF3"/>
<reference evidence="3" key="1">
    <citation type="submission" date="2020-07" db="EMBL/GenBank/DDBJ databases">
        <authorList>
            <person name="Partida-Martinez L."/>
            <person name="Huntemann M."/>
            <person name="Clum A."/>
            <person name="Wang J."/>
            <person name="Palaniappan K."/>
            <person name="Ritter S."/>
            <person name="Chen I.-M."/>
            <person name="Stamatis D."/>
            <person name="Reddy T."/>
            <person name="O'Malley R."/>
            <person name="Daum C."/>
            <person name="Shapiro N."/>
            <person name="Ivanova N."/>
            <person name="Kyrpides N."/>
            <person name="Woyke T."/>
        </authorList>
    </citation>
    <scope>NUCLEOTIDE SEQUENCE [LARGE SCALE GENOMIC DNA]</scope>
    <source>
        <strain evidence="3">AT2.8</strain>
    </source>
</reference>
<protein>
    <submittedName>
        <fullName evidence="2">Uncharacterized protein</fullName>
    </submittedName>
</protein>
<gene>
    <name evidence="2" type="ORF">F4694_003941</name>
</gene>
<reference evidence="3" key="2">
    <citation type="submission" date="2020-08" db="EMBL/GenBank/DDBJ databases">
        <title>The Agave Microbiome: Exploring the role of microbial communities in plant adaptations to desert environments.</title>
        <authorList>
            <person name="Partida-Martinez L.P."/>
        </authorList>
    </citation>
    <scope>NUCLEOTIDE SEQUENCE [LARGE SCALE GENOMIC DNA]</scope>
    <source>
        <strain evidence="3">AT2.8</strain>
    </source>
</reference>
<comment type="caution">
    <text evidence="2">The sequence shown here is derived from an EMBL/GenBank/DDBJ whole genome shotgun (WGS) entry which is preliminary data.</text>
</comment>
<accession>A0A852THF3</accession>
<keyword evidence="1" id="KW-0812">Transmembrane</keyword>
<evidence type="ECO:0000313" key="2">
    <source>
        <dbReference type="EMBL" id="NYE07156.1"/>
    </source>
</evidence>
<organism evidence="2 3">
    <name type="scientific">Neobacillus niacini</name>
    <dbReference type="NCBI Taxonomy" id="86668"/>
    <lineage>
        <taxon>Bacteria</taxon>
        <taxon>Bacillati</taxon>
        <taxon>Bacillota</taxon>
        <taxon>Bacilli</taxon>
        <taxon>Bacillales</taxon>
        <taxon>Bacillaceae</taxon>
        <taxon>Neobacillus</taxon>
    </lineage>
</organism>
<keyword evidence="1" id="KW-1133">Transmembrane helix</keyword>
<feature type="transmembrane region" description="Helical" evidence="1">
    <location>
        <begin position="6"/>
        <end position="24"/>
    </location>
</feature>
<name>A0A852THF3_9BACI</name>
<proteinExistence type="predicted"/>
<dbReference type="EMBL" id="JACCBX010000008">
    <property type="protein sequence ID" value="NYE07156.1"/>
    <property type="molecule type" value="Genomic_DNA"/>
</dbReference>
<keyword evidence="1" id="KW-0472">Membrane</keyword>
<evidence type="ECO:0000256" key="1">
    <source>
        <dbReference type="SAM" id="Phobius"/>
    </source>
</evidence>
<dbReference type="Proteomes" id="UP000548423">
    <property type="component" value="Unassembled WGS sequence"/>
</dbReference>
<evidence type="ECO:0000313" key="3">
    <source>
        <dbReference type="Proteomes" id="UP000548423"/>
    </source>
</evidence>
<sequence>MIYVWAMIISAVVTILFDMIYSKIQHEREVEKSWQALNDQLEREGKPRWDQMNHDDEGK</sequence>